<evidence type="ECO:0000313" key="4">
    <source>
        <dbReference type="Proteomes" id="UP000075360"/>
    </source>
</evidence>
<dbReference type="Proteomes" id="UP000075360">
    <property type="component" value="Unassembled WGS sequence"/>
</dbReference>
<organism evidence="3 4">
    <name type="scientific">Acetobacter senegalensis</name>
    <dbReference type="NCBI Taxonomy" id="446692"/>
    <lineage>
        <taxon>Bacteria</taxon>
        <taxon>Pseudomonadati</taxon>
        <taxon>Pseudomonadota</taxon>
        <taxon>Alphaproteobacteria</taxon>
        <taxon>Acetobacterales</taxon>
        <taxon>Acetobacteraceae</taxon>
        <taxon>Acetobacter</taxon>
    </lineage>
</organism>
<comment type="caution">
    <text evidence="3">The sequence shown here is derived from an EMBL/GenBank/DDBJ whole genome shotgun (WGS) entry which is preliminary data.</text>
</comment>
<feature type="compositionally biased region" description="Low complexity" evidence="1">
    <location>
        <begin position="225"/>
        <end position="244"/>
    </location>
</feature>
<reference evidence="3 4" key="1">
    <citation type="submission" date="2015-06" db="EMBL/GenBank/DDBJ databases">
        <title>Improved classification and identification of acetic acid bacteria using matrix-assisted laser desorption/ionization time-of-flight mass spectrometry; Gluconobacter nephelii and Gluconobacter uchimurae are later heterotypic synonyms of Gluconobacter japonicus and Gluconobacter oxydans, respectively.</title>
        <authorList>
            <person name="Li L."/>
            <person name="Cleenwerck I."/>
            <person name="De Vuyst L."/>
            <person name="Vandamme P."/>
        </authorList>
    </citation>
    <scope>NUCLEOTIDE SEQUENCE [LARGE SCALE GENOMIC DNA]</scope>
    <source>
        <strain evidence="3 4">LMG 23690</strain>
    </source>
</reference>
<keyword evidence="2" id="KW-0812">Transmembrane</keyword>
<evidence type="ECO:0000256" key="1">
    <source>
        <dbReference type="SAM" id="MobiDB-lite"/>
    </source>
</evidence>
<gene>
    <name evidence="3" type="ORF">AD948_05450</name>
</gene>
<proteinExistence type="predicted"/>
<dbReference type="Pfam" id="PF03929">
    <property type="entry name" value="PepSY_TM"/>
    <property type="match status" value="1"/>
</dbReference>
<evidence type="ECO:0008006" key="5">
    <source>
        <dbReference type="Google" id="ProtNLM"/>
    </source>
</evidence>
<feature type="transmembrane region" description="Helical" evidence="2">
    <location>
        <begin position="472"/>
        <end position="490"/>
    </location>
</feature>
<dbReference type="PANTHER" id="PTHR34219">
    <property type="entry name" value="IRON-REGULATED INNER MEMBRANE PROTEIN-RELATED"/>
    <property type="match status" value="1"/>
</dbReference>
<accession>A0A149U4N0</accession>
<dbReference type="InterPro" id="IPR005625">
    <property type="entry name" value="PepSY-ass_TM"/>
</dbReference>
<sequence>MRETFRVHMGWLHSWVGFLAGLVLTCIFATGTLSVFDKEITQWMQPEVTLDHPPAPTPLALQRAAETTMAEQEKDLFAFITLPSLRDPVIRVLHYDGHEFIGPVLDPVDGHIFPARATAGGQFFYDFHFALRNGPVVGCTIVTLLGVCLLVAVGSGIAIHIKAMWPDLILFRPFGPRPRAWLDAHLVTGVLFLPFLIMMSYTGTVIRARGILPPHPFLPAQQTEAPPAAAASPPAKTNVSAPPASAIRPPTPPLGPLIAQAQQILQAERCELILFSPTQIRIFRSDDASLFLTRDLVTFSRTDGHVISSFIQKGAAARTLELLHGLHYARFSSDLLRWLYFLSGLACTVLMGSGLVLFLMKRRKASGQKILFRTAEGLTIGLLVGLPLAITGLFWANRLLPLSMNARMEAEIQVFFMLWAFSALHGLICALRNTAYSGWRAQLVVLAFMALGLPVVDGLTHSHGWLQDAGRYYTLDALVMLTGLAALIVFQKLRRQPS</sequence>
<dbReference type="OrthoDB" id="9776609at2"/>
<protein>
    <recommendedName>
        <fullName evidence="5">PepSY domain-containing protein</fullName>
    </recommendedName>
</protein>
<dbReference type="PANTHER" id="PTHR34219:SF4">
    <property type="entry name" value="PEPSY DOMAIN-CONTAINING PROTEIN"/>
    <property type="match status" value="1"/>
</dbReference>
<evidence type="ECO:0000256" key="2">
    <source>
        <dbReference type="SAM" id="Phobius"/>
    </source>
</evidence>
<dbReference type="RefSeq" id="WP_061471036.1">
    <property type="nucleotide sequence ID" value="NZ_JAIMFQ010000003.1"/>
</dbReference>
<feature type="transmembrane region" description="Helical" evidence="2">
    <location>
        <begin position="180"/>
        <end position="201"/>
    </location>
</feature>
<feature type="transmembrane region" description="Helical" evidence="2">
    <location>
        <begin position="135"/>
        <end position="159"/>
    </location>
</feature>
<feature type="transmembrane region" description="Helical" evidence="2">
    <location>
        <begin position="12"/>
        <end position="36"/>
    </location>
</feature>
<name>A0A149U4N0_9PROT</name>
<dbReference type="EMBL" id="LHZU01000115">
    <property type="protein sequence ID" value="KXV60391.1"/>
    <property type="molecule type" value="Genomic_DNA"/>
</dbReference>
<feature type="transmembrane region" description="Helical" evidence="2">
    <location>
        <begin position="338"/>
        <end position="359"/>
    </location>
</feature>
<feature type="region of interest" description="Disordered" evidence="1">
    <location>
        <begin position="222"/>
        <end position="244"/>
    </location>
</feature>
<feature type="transmembrane region" description="Helical" evidence="2">
    <location>
        <begin position="443"/>
        <end position="460"/>
    </location>
</feature>
<feature type="transmembrane region" description="Helical" evidence="2">
    <location>
        <begin position="380"/>
        <end position="400"/>
    </location>
</feature>
<feature type="transmembrane region" description="Helical" evidence="2">
    <location>
        <begin position="412"/>
        <end position="431"/>
    </location>
</feature>
<dbReference type="PATRIC" id="fig|446692.4.peg.842"/>
<evidence type="ECO:0000313" key="3">
    <source>
        <dbReference type="EMBL" id="KXV60391.1"/>
    </source>
</evidence>
<dbReference type="AlphaFoldDB" id="A0A149U4N0"/>
<keyword evidence="2" id="KW-0472">Membrane</keyword>
<keyword evidence="2" id="KW-1133">Transmembrane helix</keyword>